<dbReference type="Proteomes" id="UP000217209">
    <property type="component" value="Chromosome"/>
</dbReference>
<protein>
    <submittedName>
        <fullName evidence="2">Amidohydrolase</fullName>
    </submittedName>
</protein>
<name>A0A1Q2HZG3_9CORY</name>
<evidence type="ECO:0000259" key="1">
    <source>
        <dbReference type="Pfam" id="PF04909"/>
    </source>
</evidence>
<reference evidence="2 3" key="1">
    <citation type="submission" date="2016-12" db="EMBL/GenBank/DDBJ databases">
        <authorList>
            <person name="Song W.-J."/>
            <person name="Kurnit D.M."/>
        </authorList>
    </citation>
    <scope>NUCLEOTIDE SEQUENCE [LARGE SCALE GENOMIC DNA]</scope>
    <source>
        <strain evidence="2 3">DSM 30827</strain>
    </source>
</reference>
<dbReference type="OrthoDB" id="5450317at2"/>
<dbReference type="Pfam" id="PF04909">
    <property type="entry name" value="Amidohydro_2"/>
    <property type="match status" value="1"/>
</dbReference>
<dbReference type="GO" id="GO:0016787">
    <property type="term" value="F:hydrolase activity"/>
    <property type="evidence" value="ECO:0007669"/>
    <property type="project" value="UniProtKB-KW"/>
</dbReference>
<dbReference type="Gene3D" id="3.20.20.140">
    <property type="entry name" value="Metal-dependent hydrolases"/>
    <property type="match status" value="1"/>
</dbReference>
<dbReference type="AlphaFoldDB" id="A0A1Q2HZG3"/>
<proteinExistence type="predicted"/>
<organism evidence="2 3">
    <name type="scientific">Corynebacterium glaucum</name>
    <dbReference type="NCBI Taxonomy" id="187491"/>
    <lineage>
        <taxon>Bacteria</taxon>
        <taxon>Bacillati</taxon>
        <taxon>Actinomycetota</taxon>
        <taxon>Actinomycetes</taxon>
        <taxon>Mycobacteriales</taxon>
        <taxon>Corynebacteriaceae</taxon>
        <taxon>Corynebacterium</taxon>
    </lineage>
</organism>
<accession>A0A1Q2HZG3</accession>
<evidence type="ECO:0000313" key="2">
    <source>
        <dbReference type="EMBL" id="AQQ16255.1"/>
    </source>
</evidence>
<dbReference type="PANTHER" id="PTHR35563:SF2">
    <property type="entry name" value="BARREL METAL-DEPENDENT HYDROLASE, PUTATIVE (AFU_ORTHOLOGUE AFUA_1G16240)-RELATED"/>
    <property type="match status" value="1"/>
</dbReference>
<evidence type="ECO:0000313" key="3">
    <source>
        <dbReference type="Proteomes" id="UP000217209"/>
    </source>
</evidence>
<dbReference type="InterPro" id="IPR052358">
    <property type="entry name" value="Aro_Compnd_Degr_Hydrolases"/>
</dbReference>
<dbReference type="PANTHER" id="PTHR35563">
    <property type="entry name" value="BARREL METAL-DEPENDENT HYDROLASE, PUTATIVE (AFU_ORTHOLOGUE AFUA_1G16240)-RELATED"/>
    <property type="match status" value="1"/>
</dbReference>
<keyword evidence="3" id="KW-1185">Reference proteome</keyword>
<gene>
    <name evidence="2" type="ORF">CGLAU_11620</name>
</gene>
<dbReference type="RefSeq" id="WP_095660830.1">
    <property type="nucleotide sequence ID" value="NZ_CALTZW010000003.1"/>
</dbReference>
<dbReference type="EMBL" id="CP019688">
    <property type="protein sequence ID" value="AQQ16255.1"/>
    <property type="molecule type" value="Genomic_DNA"/>
</dbReference>
<sequence>MQLFDAHFHIISPDHPLVENNGFMPEPYPVADYRAATEILAERGYEVRGGAIVSGSFQAFDQGYLTEGLSMLGDGYVGVTQLPADVPDSQVLELDAAGVRAVRFNFKRGGSAGVEDLELLAHRVYDLAGWHTELYVDSRELDELAPVLARLPRISIGHLGMHQDGLDAMLRLVERGAMVKATGFGRVELDPAKTMAAVLRVNPGALMVGTDVPSTRAKRPFEISDLDLIAQTVTDALGAHAVEDVFWNNAARWYLHRT</sequence>
<dbReference type="SUPFAM" id="SSF51556">
    <property type="entry name" value="Metallo-dependent hydrolases"/>
    <property type="match status" value="1"/>
</dbReference>
<feature type="domain" description="Amidohydrolase-related" evidence="1">
    <location>
        <begin position="5"/>
        <end position="254"/>
    </location>
</feature>
<dbReference type="InterPro" id="IPR032466">
    <property type="entry name" value="Metal_Hydrolase"/>
</dbReference>
<dbReference type="KEGG" id="cgv:CGLAU_11620"/>
<dbReference type="InterPro" id="IPR006680">
    <property type="entry name" value="Amidohydro-rel"/>
</dbReference>
<keyword evidence="2" id="KW-0378">Hydrolase</keyword>